<dbReference type="RefSeq" id="WP_108777952.1">
    <property type="nucleotide sequence ID" value="NZ_CP029186.1"/>
</dbReference>
<dbReference type="AlphaFoldDB" id="A0A2S1QXX6"/>
<evidence type="ECO:0000313" key="3">
    <source>
        <dbReference type="Proteomes" id="UP000244929"/>
    </source>
</evidence>
<reference evidence="2 3" key="1">
    <citation type="submission" date="2018-04" db="EMBL/GenBank/DDBJ databases">
        <title>Genome sequencing of Flavobacterium sp. HYN0059.</title>
        <authorList>
            <person name="Yi H."/>
            <person name="Baek C."/>
        </authorList>
    </citation>
    <scope>NUCLEOTIDE SEQUENCE [LARGE SCALE GENOMIC DNA]</scope>
    <source>
        <strain evidence="2 3">HYN0059</strain>
    </source>
</reference>
<name>A0A2S1QXX6_9FLAO</name>
<proteinExistence type="predicted"/>
<sequence length="417" mass="48337">MKKASLLFFLLHAVLLMAQDKKSYLVMHKNALDVSYIFPEEKALIIGFGAYHGSAKTEDAELLLLQSVLSRQDIDYYFAETDMSIAHYFNEYLTTGDEALLKDLIVHYGTRVPQERTINVLEKWKKIKAINDRLPQDKKITVLGSDIIVTYKYTYRHLLSLINDTAEWPLAQELQKTVATDTTDYSAKYKSFSKNQLKAFVNDFEINFPKYSRYITDRKMFDYIISAIKTRQLTDFNREREMYTNYMKLRDMYNLKDKKQFFRLGFSHLMKHKEGNSTPFFSMLIDNGILKKNEIITVMGYLTKSEVIWDEVFDKNGNFVNAKTEGDFGIGDAPYEYFKGIEALKTEAVTDLCIFRLNGKASPYSAPECTDLIEVIYDPPQKIDYENACTLDYIDYAVLIRNSPASISVYTITQSKK</sequence>
<accession>A0A2S1QXX6</accession>
<dbReference type="KEGG" id="falb:HYN59_09010"/>
<keyword evidence="1" id="KW-0732">Signal</keyword>
<dbReference type="Proteomes" id="UP000244929">
    <property type="component" value="Chromosome"/>
</dbReference>
<organism evidence="2 3">
    <name type="scientific">Flavobacterium album</name>
    <dbReference type="NCBI Taxonomy" id="2175091"/>
    <lineage>
        <taxon>Bacteria</taxon>
        <taxon>Pseudomonadati</taxon>
        <taxon>Bacteroidota</taxon>
        <taxon>Flavobacteriia</taxon>
        <taxon>Flavobacteriales</taxon>
        <taxon>Flavobacteriaceae</taxon>
        <taxon>Flavobacterium</taxon>
    </lineage>
</organism>
<keyword evidence="3" id="KW-1185">Reference proteome</keyword>
<dbReference type="OrthoDB" id="1112626at2"/>
<evidence type="ECO:0000313" key="2">
    <source>
        <dbReference type="EMBL" id="AWH85248.1"/>
    </source>
</evidence>
<dbReference type="EMBL" id="CP029186">
    <property type="protein sequence ID" value="AWH85248.1"/>
    <property type="molecule type" value="Genomic_DNA"/>
</dbReference>
<feature type="signal peptide" evidence="1">
    <location>
        <begin position="1"/>
        <end position="18"/>
    </location>
</feature>
<dbReference type="SUPFAM" id="SSF159501">
    <property type="entry name" value="EreA/ChaN-like"/>
    <property type="match status" value="1"/>
</dbReference>
<protein>
    <submittedName>
        <fullName evidence="2">Uncharacterized protein</fullName>
    </submittedName>
</protein>
<evidence type="ECO:0000256" key="1">
    <source>
        <dbReference type="SAM" id="SignalP"/>
    </source>
</evidence>
<gene>
    <name evidence="2" type="ORF">HYN59_09010</name>
</gene>
<feature type="chain" id="PRO_5015626984" evidence="1">
    <location>
        <begin position="19"/>
        <end position="417"/>
    </location>
</feature>